<reference evidence="1" key="1">
    <citation type="submission" date="2023-03" db="UniProtKB">
        <authorList>
            <consortium name="EnsemblPlants"/>
        </authorList>
    </citation>
    <scope>IDENTIFICATION</scope>
</reference>
<proteinExistence type="predicted"/>
<organism evidence="1">
    <name type="scientific">Cucumis melo</name>
    <name type="common">Muskmelon</name>
    <dbReference type="NCBI Taxonomy" id="3656"/>
    <lineage>
        <taxon>Eukaryota</taxon>
        <taxon>Viridiplantae</taxon>
        <taxon>Streptophyta</taxon>
        <taxon>Embryophyta</taxon>
        <taxon>Tracheophyta</taxon>
        <taxon>Spermatophyta</taxon>
        <taxon>Magnoliopsida</taxon>
        <taxon>eudicotyledons</taxon>
        <taxon>Gunneridae</taxon>
        <taxon>Pentapetalae</taxon>
        <taxon>rosids</taxon>
        <taxon>fabids</taxon>
        <taxon>Cucurbitales</taxon>
        <taxon>Cucurbitaceae</taxon>
        <taxon>Benincaseae</taxon>
        <taxon>Cucumis</taxon>
    </lineage>
</organism>
<sequence length="104" mass="12172">MTQTRSESETCYINRMMMMSVFGTRYYDLGVGQSSNFGIGYYNIEAGPSSSNFGQEYYDLRTDPSYSYKHGRYGRGHREHNEYLYYEVPAAVPNEQDEQQQQEN</sequence>
<dbReference type="EnsemblPlants" id="MELO3C014800.2.1">
    <property type="protein sequence ID" value="MELO3C014800.2.1"/>
    <property type="gene ID" value="MELO3C014800.2"/>
</dbReference>
<dbReference type="Gramene" id="MELO3C014800.2.1">
    <property type="protein sequence ID" value="MELO3C014800.2.1"/>
    <property type="gene ID" value="MELO3C014800.2"/>
</dbReference>
<protein>
    <submittedName>
        <fullName evidence="1">Uncharacterized protein</fullName>
    </submittedName>
</protein>
<evidence type="ECO:0000313" key="1">
    <source>
        <dbReference type="EnsemblPlants" id="MELO3C014800.2.1"/>
    </source>
</evidence>
<name>A0A9I9D8T2_CUCME</name>
<accession>A0A9I9D8T2</accession>
<dbReference type="AlphaFoldDB" id="A0A9I9D8T2"/>